<evidence type="ECO:0000256" key="8">
    <source>
        <dbReference type="ARBA" id="ARBA00023026"/>
    </source>
</evidence>
<dbReference type="Pfam" id="PF00027">
    <property type="entry name" value="cNMP_binding"/>
    <property type="match status" value="1"/>
</dbReference>
<dbReference type="SUPFAM" id="SSF51206">
    <property type="entry name" value="cAMP-binding domain-like"/>
    <property type="match status" value="1"/>
</dbReference>
<keyword evidence="11" id="KW-0804">Transcription</keyword>
<comment type="subcellular location">
    <subcellularLocation>
        <location evidence="1">Cytoplasm</location>
    </subcellularLocation>
</comment>
<dbReference type="InterPro" id="IPR036388">
    <property type="entry name" value="WH-like_DNA-bd_sf"/>
</dbReference>
<evidence type="ECO:0000256" key="2">
    <source>
        <dbReference type="ARBA" id="ARBA00011738"/>
    </source>
</evidence>
<dbReference type="GO" id="GO:0003824">
    <property type="term" value="F:catalytic activity"/>
    <property type="evidence" value="ECO:0007669"/>
    <property type="project" value="UniProtKB-KW"/>
</dbReference>
<keyword evidence="8" id="KW-0843">Virulence</keyword>
<reference evidence="15 16" key="1">
    <citation type="journal article" date="2015" name="Stand. Genomic Sci.">
        <title>Genomic Encyclopedia of Bacterial and Archaeal Type Strains, Phase III: the genomes of soil and plant-associated and newly described type strains.</title>
        <authorList>
            <person name="Whitman W.B."/>
            <person name="Woyke T."/>
            <person name="Klenk H.P."/>
            <person name="Zhou Y."/>
            <person name="Lilburn T.G."/>
            <person name="Beck B.J."/>
            <person name="De Vos P."/>
            <person name="Vandamme P."/>
            <person name="Eisen J.A."/>
            <person name="Garrity G."/>
            <person name="Hugenholtz P."/>
            <person name="Kyrpides N.C."/>
        </authorList>
    </citation>
    <scope>NUCLEOTIDE SEQUENCE [LARGE SCALE GENOMIC DNA]</scope>
    <source>
        <strain evidence="15 16">CGMCC 1.10136</strain>
    </source>
</reference>
<evidence type="ECO:0000256" key="5">
    <source>
        <dbReference type="ARBA" id="ARBA00022533"/>
    </source>
</evidence>
<evidence type="ECO:0000256" key="9">
    <source>
        <dbReference type="ARBA" id="ARBA00023125"/>
    </source>
</evidence>
<evidence type="ECO:0000259" key="13">
    <source>
        <dbReference type="PROSITE" id="PS50042"/>
    </source>
</evidence>
<dbReference type="GO" id="GO:0005829">
    <property type="term" value="C:cytosol"/>
    <property type="evidence" value="ECO:0007669"/>
    <property type="project" value="TreeGrafter"/>
</dbReference>
<dbReference type="InterPro" id="IPR012318">
    <property type="entry name" value="HTH_CRP"/>
</dbReference>
<accession>A0A562LXV3</accession>
<protein>
    <recommendedName>
        <fullName evidence="3">CRP-like protein Clp</fullName>
    </recommendedName>
    <alternativeName>
        <fullName evidence="12">Catabolite activation-like protein</fullName>
    </alternativeName>
</protein>
<evidence type="ECO:0000256" key="10">
    <source>
        <dbReference type="ARBA" id="ARBA00023159"/>
    </source>
</evidence>
<name>A0A562LXV3_9GAMM</name>
<dbReference type="FunFam" id="1.10.10.10:FF:000028">
    <property type="entry name" value="Fumarate/nitrate reduction transcriptional regulator Fnr"/>
    <property type="match status" value="1"/>
</dbReference>
<dbReference type="EMBL" id="VLKP01000003">
    <property type="protein sequence ID" value="TWI12479.1"/>
    <property type="molecule type" value="Genomic_DNA"/>
</dbReference>
<dbReference type="Gene3D" id="2.60.120.10">
    <property type="entry name" value="Jelly Rolls"/>
    <property type="match status" value="1"/>
</dbReference>
<dbReference type="PROSITE" id="PS51063">
    <property type="entry name" value="HTH_CRP_2"/>
    <property type="match status" value="1"/>
</dbReference>
<evidence type="ECO:0000256" key="11">
    <source>
        <dbReference type="ARBA" id="ARBA00023163"/>
    </source>
</evidence>
<dbReference type="SUPFAM" id="SSF46785">
    <property type="entry name" value="Winged helix' DNA-binding domain"/>
    <property type="match status" value="1"/>
</dbReference>
<evidence type="ECO:0000313" key="15">
    <source>
        <dbReference type="EMBL" id="TWI12479.1"/>
    </source>
</evidence>
<dbReference type="PRINTS" id="PR00034">
    <property type="entry name" value="HTHCRP"/>
</dbReference>
<dbReference type="PROSITE" id="PS00042">
    <property type="entry name" value="HTH_CRP_1"/>
    <property type="match status" value="1"/>
</dbReference>
<keyword evidence="5" id="KW-0021">Allosteric enzyme</keyword>
<evidence type="ECO:0000256" key="7">
    <source>
        <dbReference type="ARBA" id="ARBA00023015"/>
    </source>
</evidence>
<keyword evidence="4" id="KW-0678">Repressor</keyword>
<evidence type="ECO:0000259" key="14">
    <source>
        <dbReference type="PROSITE" id="PS51063"/>
    </source>
</evidence>
<dbReference type="PANTHER" id="PTHR24567">
    <property type="entry name" value="CRP FAMILY TRANSCRIPTIONAL REGULATORY PROTEIN"/>
    <property type="match status" value="1"/>
</dbReference>
<evidence type="ECO:0000256" key="6">
    <source>
        <dbReference type="ARBA" id="ARBA00022636"/>
    </source>
</evidence>
<dbReference type="CDD" id="cd00092">
    <property type="entry name" value="HTH_CRP"/>
    <property type="match status" value="1"/>
</dbReference>
<keyword evidence="10" id="KW-0010">Activator</keyword>
<dbReference type="SMART" id="SM00100">
    <property type="entry name" value="cNMP"/>
    <property type="match status" value="1"/>
</dbReference>
<sequence>MSQSDVVDLARLRRSCAHCSLQELCLPAGITGEELAELDSIMRRRRPLNRNERLFHHGDALNCVFVAREGAFKTISISREGDETVVGFHMPGELIGLDALGDGHHRCEAIALVDSSVCEIPFDRLTEIASHIPGLQFQLMRVIGQSVSRDQDHMAMLLRRQAHERLAMFLMGLRERLEILGQRSDVFRLPMSREDIAAYLGLALETVSRAFGRLQDDGIIHVHGRSIEVLNADALDACAHGEQTPPSAGRRCGSRTQG</sequence>
<dbReference type="InterPro" id="IPR014710">
    <property type="entry name" value="RmlC-like_jellyroll"/>
</dbReference>
<keyword evidence="9" id="KW-0238">DNA-binding</keyword>
<evidence type="ECO:0000256" key="3">
    <source>
        <dbReference type="ARBA" id="ARBA00020769"/>
    </source>
</evidence>
<dbReference type="SMART" id="SM00419">
    <property type="entry name" value="HTH_CRP"/>
    <property type="match status" value="1"/>
</dbReference>
<dbReference type="InterPro" id="IPR036390">
    <property type="entry name" value="WH_DNA-bd_sf"/>
</dbReference>
<comment type="caution">
    <text evidence="15">The sequence shown here is derived from an EMBL/GenBank/DDBJ whole genome shotgun (WGS) entry which is preliminary data.</text>
</comment>
<dbReference type="RefSeq" id="WP_158636270.1">
    <property type="nucleotide sequence ID" value="NZ_VLKP01000003.1"/>
</dbReference>
<evidence type="ECO:0000256" key="1">
    <source>
        <dbReference type="ARBA" id="ARBA00004496"/>
    </source>
</evidence>
<dbReference type="OrthoDB" id="7643467at2"/>
<dbReference type="Proteomes" id="UP000316471">
    <property type="component" value="Unassembled WGS sequence"/>
</dbReference>
<evidence type="ECO:0000256" key="12">
    <source>
        <dbReference type="ARBA" id="ARBA00031697"/>
    </source>
</evidence>
<evidence type="ECO:0000313" key="16">
    <source>
        <dbReference type="Proteomes" id="UP000316471"/>
    </source>
</evidence>
<dbReference type="InterPro" id="IPR050397">
    <property type="entry name" value="Env_Response_Regulators"/>
</dbReference>
<organism evidence="15 16">
    <name type="scientific">Aerolutibacter ruishenii</name>
    <dbReference type="NCBI Taxonomy" id="686800"/>
    <lineage>
        <taxon>Bacteria</taxon>
        <taxon>Pseudomonadati</taxon>
        <taxon>Pseudomonadota</taxon>
        <taxon>Gammaproteobacteria</taxon>
        <taxon>Lysobacterales</taxon>
        <taxon>Lysobacteraceae</taxon>
        <taxon>Aerolutibacter</taxon>
    </lineage>
</organism>
<dbReference type="GO" id="GO:0003700">
    <property type="term" value="F:DNA-binding transcription factor activity"/>
    <property type="evidence" value="ECO:0007669"/>
    <property type="project" value="InterPro"/>
</dbReference>
<proteinExistence type="predicted"/>
<dbReference type="GO" id="GO:0003677">
    <property type="term" value="F:DNA binding"/>
    <property type="evidence" value="ECO:0007669"/>
    <property type="project" value="UniProtKB-KW"/>
</dbReference>
<keyword evidence="16" id="KW-1185">Reference proteome</keyword>
<keyword evidence="6" id="KW-0973">c-di-GMP</keyword>
<dbReference type="InterPro" id="IPR018335">
    <property type="entry name" value="Tscrpt_reg_HTH_Crp-type_CS"/>
</dbReference>
<dbReference type="CDD" id="cd00038">
    <property type="entry name" value="CAP_ED"/>
    <property type="match status" value="1"/>
</dbReference>
<dbReference type="AlphaFoldDB" id="A0A562LXV3"/>
<dbReference type="Gene3D" id="1.10.10.10">
    <property type="entry name" value="Winged helix-like DNA-binding domain superfamily/Winged helix DNA-binding domain"/>
    <property type="match status" value="1"/>
</dbReference>
<evidence type="ECO:0000256" key="4">
    <source>
        <dbReference type="ARBA" id="ARBA00022491"/>
    </source>
</evidence>
<comment type="subunit">
    <text evidence="2">Homodimer.</text>
</comment>
<gene>
    <name evidence="15" type="ORF">IP93_00820</name>
</gene>
<feature type="domain" description="HTH crp-type" evidence="14">
    <location>
        <begin position="160"/>
        <end position="233"/>
    </location>
</feature>
<dbReference type="InterPro" id="IPR018490">
    <property type="entry name" value="cNMP-bd_dom_sf"/>
</dbReference>
<dbReference type="Pfam" id="PF13545">
    <property type="entry name" value="HTH_Crp_2"/>
    <property type="match status" value="1"/>
</dbReference>
<feature type="domain" description="Cyclic nucleotide-binding" evidence="13">
    <location>
        <begin position="26"/>
        <end position="100"/>
    </location>
</feature>
<dbReference type="PANTHER" id="PTHR24567:SF75">
    <property type="entry name" value="FUMARATE AND NITRATE REDUCTION REGULATORY PROTEIN"/>
    <property type="match status" value="1"/>
</dbReference>
<keyword evidence="7" id="KW-0805">Transcription regulation</keyword>
<dbReference type="InterPro" id="IPR000595">
    <property type="entry name" value="cNMP-bd_dom"/>
</dbReference>
<dbReference type="PROSITE" id="PS50042">
    <property type="entry name" value="CNMP_BINDING_3"/>
    <property type="match status" value="1"/>
</dbReference>